<dbReference type="AlphaFoldDB" id="A0AAU9ES20"/>
<evidence type="ECO:0000256" key="3">
    <source>
        <dbReference type="ARBA" id="ARBA00022692"/>
    </source>
</evidence>
<feature type="transmembrane region" description="Helical" evidence="6">
    <location>
        <begin position="279"/>
        <end position="302"/>
    </location>
</feature>
<keyword evidence="2" id="KW-1003">Cell membrane</keyword>
<feature type="transmembrane region" description="Helical" evidence="6">
    <location>
        <begin position="218"/>
        <end position="240"/>
    </location>
</feature>
<evidence type="ECO:0000313" key="7">
    <source>
        <dbReference type="EMBL" id="BEQ15954.1"/>
    </source>
</evidence>
<feature type="transmembrane region" description="Helical" evidence="6">
    <location>
        <begin position="123"/>
        <end position="140"/>
    </location>
</feature>
<dbReference type="KEGG" id="dmp:FAK_30200"/>
<evidence type="ECO:0000256" key="6">
    <source>
        <dbReference type="SAM" id="Phobius"/>
    </source>
</evidence>
<reference evidence="8" key="1">
    <citation type="journal article" date="2023" name="Arch. Microbiol.">
        <title>Desulfoferula mesophilus gen. nov. sp. nov., a mesophilic sulfate-reducing bacterium isolated from a brackish lake sediment.</title>
        <authorList>
            <person name="Watanabe T."/>
            <person name="Yabe T."/>
            <person name="Tsuji J.M."/>
            <person name="Fukui M."/>
        </authorList>
    </citation>
    <scope>NUCLEOTIDE SEQUENCE [LARGE SCALE GENOMIC DNA]</scope>
    <source>
        <strain evidence="8">12FAK</strain>
    </source>
</reference>
<evidence type="ECO:0000256" key="4">
    <source>
        <dbReference type="ARBA" id="ARBA00022989"/>
    </source>
</evidence>
<dbReference type="CDD" id="cd13956">
    <property type="entry name" value="PT_UbiA"/>
    <property type="match status" value="1"/>
</dbReference>
<accession>A0AAU9ES20</accession>
<gene>
    <name evidence="7" type="ORF">FAK_30200</name>
</gene>
<dbReference type="Proteomes" id="UP001366166">
    <property type="component" value="Chromosome"/>
</dbReference>
<dbReference type="InterPro" id="IPR000537">
    <property type="entry name" value="UbiA_prenyltransferase"/>
</dbReference>
<keyword evidence="5 6" id="KW-0472">Membrane</keyword>
<dbReference type="Gene3D" id="1.10.357.140">
    <property type="entry name" value="UbiA prenyltransferase"/>
    <property type="match status" value="1"/>
</dbReference>
<keyword evidence="3 6" id="KW-0812">Transmembrane</keyword>
<evidence type="ECO:0008006" key="9">
    <source>
        <dbReference type="Google" id="ProtNLM"/>
    </source>
</evidence>
<dbReference type="EMBL" id="AP028679">
    <property type="protein sequence ID" value="BEQ15954.1"/>
    <property type="molecule type" value="Genomic_DNA"/>
</dbReference>
<dbReference type="GO" id="GO:0016765">
    <property type="term" value="F:transferase activity, transferring alkyl or aryl (other than methyl) groups"/>
    <property type="evidence" value="ECO:0007669"/>
    <property type="project" value="InterPro"/>
</dbReference>
<dbReference type="RefSeq" id="WP_338601122.1">
    <property type="nucleotide sequence ID" value="NZ_AP028679.1"/>
</dbReference>
<dbReference type="GO" id="GO:0016020">
    <property type="term" value="C:membrane"/>
    <property type="evidence" value="ECO:0007669"/>
    <property type="project" value="UniProtKB-SubCell"/>
</dbReference>
<dbReference type="InterPro" id="IPR044878">
    <property type="entry name" value="UbiA_sf"/>
</dbReference>
<evidence type="ECO:0000256" key="5">
    <source>
        <dbReference type="ARBA" id="ARBA00023136"/>
    </source>
</evidence>
<evidence type="ECO:0000313" key="8">
    <source>
        <dbReference type="Proteomes" id="UP001366166"/>
    </source>
</evidence>
<sequence>MGLFFALSRTPHGILDLATPAVAALLWLGAFPPLATTLLGLLTAFAGYTAVYALNDLVDVANDKAQMAADERQDEKQGGYLDAVVVHHPVAQGLLSLPAALIWFLLWSAVAMVGAYLLNPVCLALFLAGAGLEVIYCLLLRISHLRTLVSGIVKTTGGMAAVFAVDPNPSPWFLFLLWAWLFCWEIGGQNLPADWHDLQEDHNSGARTMPVVYGLHRAGGIVFLSLSLTVILSLVVLAVAPLYVPWGVAIAAWVAGLYFLLVPAWNLWRDKAGIQATRLFNRASCYPLAMLTLVLLSLVLGAPGY</sequence>
<comment type="subcellular location">
    <subcellularLocation>
        <location evidence="1">Membrane</location>
        <topology evidence="1">Multi-pass membrane protein</topology>
    </subcellularLocation>
</comment>
<feature type="transmembrane region" description="Helical" evidence="6">
    <location>
        <begin position="246"/>
        <end position="267"/>
    </location>
</feature>
<protein>
    <recommendedName>
        <fullName evidence="9">Ubiquinone biosynthesis protein UbiA</fullName>
    </recommendedName>
</protein>
<feature type="transmembrane region" description="Helical" evidence="6">
    <location>
        <begin position="94"/>
        <end position="117"/>
    </location>
</feature>
<keyword evidence="8" id="KW-1185">Reference proteome</keyword>
<name>A0AAU9ES20_9BACT</name>
<keyword evidence="4 6" id="KW-1133">Transmembrane helix</keyword>
<proteinExistence type="predicted"/>
<evidence type="ECO:0000256" key="2">
    <source>
        <dbReference type="ARBA" id="ARBA00022475"/>
    </source>
</evidence>
<dbReference type="Pfam" id="PF01040">
    <property type="entry name" value="UbiA"/>
    <property type="match status" value="1"/>
</dbReference>
<evidence type="ECO:0000256" key="1">
    <source>
        <dbReference type="ARBA" id="ARBA00004141"/>
    </source>
</evidence>
<organism evidence="7 8">
    <name type="scientific">Desulfoferula mesophila</name>
    <dbReference type="NCBI Taxonomy" id="3058419"/>
    <lineage>
        <taxon>Bacteria</taxon>
        <taxon>Pseudomonadati</taxon>
        <taxon>Thermodesulfobacteriota</taxon>
        <taxon>Desulfarculia</taxon>
        <taxon>Desulfarculales</taxon>
        <taxon>Desulfarculaceae</taxon>
        <taxon>Desulfoferula</taxon>
    </lineage>
</organism>